<dbReference type="Pfam" id="PF00087">
    <property type="entry name" value="Toxin_TOLIP"/>
    <property type="match status" value="1"/>
</dbReference>
<dbReference type="CDD" id="cd23543">
    <property type="entry name" value="TFP_LU_ECD_Ly6E"/>
    <property type="match status" value="1"/>
</dbReference>
<keyword evidence="4" id="KW-0472">Membrane</keyword>
<dbReference type="STRING" id="13735.ENSPSIP00000007613"/>
<evidence type="ECO:0000256" key="1">
    <source>
        <dbReference type="ARBA" id="ARBA00004236"/>
    </source>
</evidence>
<accession>K7FHV3</accession>
<evidence type="ECO:0000256" key="6">
    <source>
        <dbReference type="SAM" id="SignalP"/>
    </source>
</evidence>
<dbReference type="OMA" id="ANYCVTT"/>
<dbReference type="EMBL" id="AGCU01105675">
    <property type="status" value="NOT_ANNOTATED_CDS"/>
    <property type="molecule type" value="Genomic_DNA"/>
</dbReference>
<dbReference type="GO" id="GO:0030154">
    <property type="term" value="P:cell differentiation"/>
    <property type="evidence" value="ECO:0007669"/>
    <property type="project" value="UniProtKB-ARBA"/>
</dbReference>
<comment type="subcellular location">
    <subcellularLocation>
        <location evidence="1">Cell membrane</location>
    </subcellularLocation>
</comment>
<dbReference type="InterPro" id="IPR045860">
    <property type="entry name" value="Snake_toxin-like_sf"/>
</dbReference>
<dbReference type="AlphaFoldDB" id="K7FHV3"/>
<proteinExistence type="predicted"/>
<dbReference type="SUPFAM" id="SSF57302">
    <property type="entry name" value="Snake toxin-like"/>
    <property type="match status" value="1"/>
</dbReference>
<feature type="signal peptide" evidence="6">
    <location>
        <begin position="1"/>
        <end position="19"/>
    </location>
</feature>
<dbReference type="HOGENOM" id="CLU_141358_0_1_1"/>
<keyword evidence="5" id="KW-0325">Glycoprotein</keyword>
<dbReference type="eggNOG" id="ENOG502SRPS">
    <property type="taxonomic scope" value="Eukaryota"/>
</dbReference>
<evidence type="ECO:0000256" key="2">
    <source>
        <dbReference type="ARBA" id="ARBA00022475"/>
    </source>
</evidence>
<keyword evidence="2" id="KW-1003">Cell membrane</keyword>
<dbReference type="InterPro" id="IPR016054">
    <property type="entry name" value="LY6_UPA_recep-like"/>
</dbReference>
<keyword evidence="9" id="KW-1185">Reference proteome</keyword>
<evidence type="ECO:0000313" key="8">
    <source>
        <dbReference type="Ensembl" id="ENSPSIP00000007613.1"/>
    </source>
</evidence>
<evidence type="ECO:0000313" key="9">
    <source>
        <dbReference type="Proteomes" id="UP000007267"/>
    </source>
</evidence>
<protein>
    <recommendedName>
        <fullName evidence="7">UPAR/Ly6 domain-containing protein</fullName>
    </recommendedName>
</protein>
<feature type="chain" id="PRO_5003901729" description="UPAR/Ly6 domain-containing protein" evidence="6">
    <location>
        <begin position="20"/>
        <end position="124"/>
    </location>
</feature>
<dbReference type="FunFam" id="2.10.60.10:FF:000003">
    <property type="entry name" value="lymphocyte antigen 6E isoform X1"/>
    <property type="match status" value="1"/>
</dbReference>
<dbReference type="InterPro" id="IPR051110">
    <property type="entry name" value="Ly-6/neurotoxin-like_GPI-ap"/>
</dbReference>
<dbReference type="InterPro" id="IPR035076">
    <property type="entry name" value="Toxin/TOLIP"/>
</dbReference>
<name>K7FHV3_PELSI</name>
<sequence>SPRWLFLRPVILCVEAAHALFCFSCEDSASNWGCLSPVACPSEANYCVTTYVGATIGGQSGQSISKGCAPVCPSAGINLGVLAASISCCSSFLCNISGASSVKVSYMVLATALLALFVSLRAGL</sequence>
<dbReference type="GO" id="GO:0005886">
    <property type="term" value="C:plasma membrane"/>
    <property type="evidence" value="ECO:0007669"/>
    <property type="project" value="UniProtKB-SubCell"/>
</dbReference>
<keyword evidence="3 6" id="KW-0732">Signal</keyword>
<dbReference type="PANTHER" id="PTHR16983">
    <property type="entry name" value="UPAR/LY6 DOMAIN-CONTAINING PROTEIN"/>
    <property type="match status" value="1"/>
</dbReference>
<reference evidence="9" key="1">
    <citation type="submission" date="2011-10" db="EMBL/GenBank/DDBJ databases">
        <authorList>
            <consortium name="Soft-shell Turtle Genome Consortium"/>
        </authorList>
    </citation>
    <scope>NUCLEOTIDE SEQUENCE [LARGE SCALE GENOMIC DNA]</scope>
    <source>
        <strain evidence="9">Daiwa-1</strain>
    </source>
</reference>
<dbReference type="GeneTree" id="ENSGT00940000153378"/>
<organism evidence="8 9">
    <name type="scientific">Pelodiscus sinensis</name>
    <name type="common">Chinese softshell turtle</name>
    <name type="synonym">Trionyx sinensis</name>
    <dbReference type="NCBI Taxonomy" id="13735"/>
    <lineage>
        <taxon>Eukaryota</taxon>
        <taxon>Metazoa</taxon>
        <taxon>Chordata</taxon>
        <taxon>Craniata</taxon>
        <taxon>Vertebrata</taxon>
        <taxon>Euteleostomi</taxon>
        <taxon>Archelosauria</taxon>
        <taxon>Testudinata</taxon>
        <taxon>Testudines</taxon>
        <taxon>Cryptodira</taxon>
        <taxon>Trionychia</taxon>
        <taxon>Trionychidae</taxon>
        <taxon>Pelodiscus</taxon>
    </lineage>
</organism>
<dbReference type="PANTHER" id="PTHR16983:SF30">
    <property type="entry name" value="LYMPHOCYTE ANTIGEN 6 COMPLEX, LOCUS E-RELATED"/>
    <property type="match status" value="1"/>
</dbReference>
<evidence type="ECO:0000256" key="3">
    <source>
        <dbReference type="ARBA" id="ARBA00022729"/>
    </source>
</evidence>
<dbReference type="Ensembl" id="ENSPSIT00000007654.1">
    <property type="protein sequence ID" value="ENSPSIP00000007613.1"/>
    <property type="gene ID" value="ENSPSIG00000006999.1"/>
</dbReference>
<dbReference type="GO" id="GO:0030550">
    <property type="term" value="F:acetylcholine receptor inhibitor activity"/>
    <property type="evidence" value="ECO:0007669"/>
    <property type="project" value="TreeGrafter"/>
</dbReference>
<reference evidence="9" key="2">
    <citation type="journal article" date="2013" name="Nat. Genet.">
        <title>The draft genomes of soft-shell turtle and green sea turtle yield insights into the development and evolution of the turtle-specific body plan.</title>
        <authorList>
            <person name="Wang Z."/>
            <person name="Pascual-Anaya J."/>
            <person name="Zadissa A."/>
            <person name="Li W."/>
            <person name="Niimura Y."/>
            <person name="Huang Z."/>
            <person name="Li C."/>
            <person name="White S."/>
            <person name="Xiong Z."/>
            <person name="Fang D."/>
            <person name="Wang B."/>
            <person name="Ming Y."/>
            <person name="Chen Y."/>
            <person name="Zheng Y."/>
            <person name="Kuraku S."/>
            <person name="Pignatelli M."/>
            <person name="Herrero J."/>
            <person name="Beal K."/>
            <person name="Nozawa M."/>
            <person name="Li Q."/>
            <person name="Wang J."/>
            <person name="Zhang H."/>
            <person name="Yu L."/>
            <person name="Shigenobu S."/>
            <person name="Wang J."/>
            <person name="Liu J."/>
            <person name="Flicek P."/>
            <person name="Searle S."/>
            <person name="Wang J."/>
            <person name="Kuratani S."/>
            <person name="Yin Y."/>
            <person name="Aken B."/>
            <person name="Zhang G."/>
            <person name="Irie N."/>
        </authorList>
    </citation>
    <scope>NUCLEOTIDE SEQUENCE [LARGE SCALE GENOMIC DNA]</scope>
    <source>
        <strain evidence="9">Daiwa-1</strain>
    </source>
</reference>
<dbReference type="Gene3D" id="2.10.60.10">
    <property type="entry name" value="CD59"/>
    <property type="match status" value="1"/>
</dbReference>
<evidence type="ECO:0000256" key="5">
    <source>
        <dbReference type="ARBA" id="ARBA00023180"/>
    </source>
</evidence>
<dbReference type="Proteomes" id="UP000007267">
    <property type="component" value="Unassembled WGS sequence"/>
</dbReference>
<evidence type="ECO:0000259" key="7">
    <source>
        <dbReference type="SMART" id="SM00134"/>
    </source>
</evidence>
<feature type="domain" description="UPAR/Ly6" evidence="7">
    <location>
        <begin position="20"/>
        <end position="105"/>
    </location>
</feature>
<dbReference type="SMART" id="SM00134">
    <property type="entry name" value="LU"/>
    <property type="match status" value="1"/>
</dbReference>
<reference evidence="8" key="4">
    <citation type="submission" date="2025-09" db="UniProtKB">
        <authorList>
            <consortium name="Ensembl"/>
        </authorList>
    </citation>
    <scope>IDENTIFICATION</scope>
</reference>
<reference evidence="8" key="3">
    <citation type="submission" date="2025-08" db="UniProtKB">
        <authorList>
            <consortium name="Ensembl"/>
        </authorList>
    </citation>
    <scope>IDENTIFICATION</scope>
</reference>
<evidence type="ECO:0000256" key="4">
    <source>
        <dbReference type="ARBA" id="ARBA00023136"/>
    </source>
</evidence>